<reference evidence="3 7" key="1">
    <citation type="submission" date="2015-09" db="EMBL/GenBank/DDBJ databases">
        <authorList>
            <consortium name="Pathogen Informatics"/>
        </authorList>
    </citation>
    <scope>NUCLEOTIDE SEQUENCE [LARGE SCALE GENOMIC DNA]</scope>
    <source>
        <strain evidence="3 7">2789STDY5834863</strain>
    </source>
</reference>
<dbReference type="EMBL" id="WWVF01000013">
    <property type="protein sequence ID" value="MZS89037.1"/>
    <property type="molecule type" value="Genomic_DNA"/>
</dbReference>
<dbReference type="Proteomes" id="UP000477285">
    <property type="component" value="Unassembled WGS sequence"/>
</dbReference>
<dbReference type="InterPro" id="IPR012495">
    <property type="entry name" value="TadE-like_dom"/>
</dbReference>
<keyword evidence="8" id="KW-1185">Reference proteome</keyword>
<evidence type="ECO:0000313" key="9">
    <source>
        <dbReference type="Proteomes" id="UP000477156"/>
    </source>
</evidence>
<evidence type="ECO:0000313" key="3">
    <source>
        <dbReference type="EMBL" id="CUN72224.1"/>
    </source>
</evidence>
<evidence type="ECO:0000256" key="1">
    <source>
        <dbReference type="SAM" id="Phobius"/>
    </source>
</evidence>
<dbReference type="EMBL" id="CYZN01000005">
    <property type="protein sequence ID" value="CUN72224.1"/>
    <property type="molecule type" value="Genomic_DNA"/>
</dbReference>
<keyword evidence="1" id="KW-0472">Membrane</keyword>
<feature type="transmembrane region" description="Helical" evidence="1">
    <location>
        <begin position="21"/>
        <end position="42"/>
    </location>
</feature>
<evidence type="ECO:0000313" key="7">
    <source>
        <dbReference type="Proteomes" id="UP000095431"/>
    </source>
</evidence>
<evidence type="ECO:0000259" key="2">
    <source>
        <dbReference type="Pfam" id="PF07811"/>
    </source>
</evidence>
<evidence type="ECO:0000313" key="8">
    <source>
        <dbReference type="Proteomes" id="UP000366766"/>
    </source>
</evidence>
<gene>
    <name evidence="6" type="ORF">BWLFYP14_01270</name>
    <name evidence="3" type="ORF">ERS852478_00888</name>
    <name evidence="5" type="ORF">GT712_08130</name>
    <name evidence="4" type="ORF">GT728_01175</name>
</gene>
<keyword evidence="1" id="KW-1133">Transmembrane helix</keyword>
<evidence type="ECO:0000313" key="4">
    <source>
        <dbReference type="EMBL" id="MZL31843.1"/>
    </source>
</evidence>
<sequence length="153" mass="17046">MKDNFCITNEYSIIRKGSFTIETACVMPLILLVLMGLIYLSFFVHNRAWLTAAAYESAVSGSMEGIKKNGEIYDTARMRSEELGSIGFFGAENLGTQTNVGKEVQVTYDLDTISSYGNLSWHLRTEGKSAVINPVKHIRRLRAAQAVLREMGE</sequence>
<evidence type="ECO:0000313" key="10">
    <source>
        <dbReference type="Proteomes" id="UP000477285"/>
    </source>
</evidence>
<reference evidence="9 10" key="2">
    <citation type="journal article" date="2019" name="Nat. Med.">
        <title>A library of human gut bacterial isolates paired with longitudinal multiomics data enables mechanistic microbiome research.</title>
        <authorList>
            <person name="Poyet M."/>
            <person name="Groussin M."/>
            <person name="Gibbons S.M."/>
            <person name="Avila-Pacheco J."/>
            <person name="Jiang X."/>
            <person name="Kearney S.M."/>
            <person name="Perrotta A.R."/>
            <person name="Berdy B."/>
            <person name="Zhao S."/>
            <person name="Lieberman T.D."/>
            <person name="Swanson P.K."/>
            <person name="Smith M."/>
            <person name="Roesemann S."/>
            <person name="Alexander J.E."/>
            <person name="Rich S.A."/>
            <person name="Livny J."/>
            <person name="Vlamakis H."/>
            <person name="Clish C."/>
            <person name="Bullock K."/>
            <person name="Deik A."/>
            <person name="Scott J."/>
            <person name="Pierce K.A."/>
            <person name="Xavier R.J."/>
            <person name="Alm E.J."/>
        </authorList>
    </citation>
    <scope>NUCLEOTIDE SEQUENCE [LARGE SCALE GENOMIC DNA]</scope>
    <source>
        <strain evidence="4 10">BIOML-A1</strain>
        <strain evidence="5 9">BIOML-A12</strain>
    </source>
</reference>
<dbReference type="Proteomes" id="UP000477156">
    <property type="component" value="Unassembled WGS sequence"/>
</dbReference>
<evidence type="ECO:0000313" key="6">
    <source>
        <dbReference type="EMBL" id="VUX64173.1"/>
    </source>
</evidence>
<dbReference type="GeneID" id="75077185"/>
<organism evidence="3 7">
    <name type="scientific">Blautia wexlerae</name>
    <dbReference type="NCBI Taxonomy" id="418240"/>
    <lineage>
        <taxon>Bacteria</taxon>
        <taxon>Bacillati</taxon>
        <taxon>Bacillota</taxon>
        <taxon>Clostridia</taxon>
        <taxon>Lachnospirales</taxon>
        <taxon>Lachnospiraceae</taxon>
        <taxon>Blautia</taxon>
    </lineage>
</organism>
<feature type="domain" description="TadE-like" evidence="2">
    <location>
        <begin position="17"/>
        <end position="58"/>
    </location>
</feature>
<dbReference type="Proteomes" id="UP000366766">
    <property type="component" value="Unassembled WGS sequence"/>
</dbReference>
<name>A0A173Z7K4_9FIRM</name>
<dbReference type="Pfam" id="PF07811">
    <property type="entry name" value="TadE"/>
    <property type="match status" value="1"/>
</dbReference>
<protein>
    <submittedName>
        <fullName evidence="4">Pilus assembly protein</fullName>
    </submittedName>
    <submittedName>
        <fullName evidence="3">TadE-like protein</fullName>
    </submittedName>
</protein>
<evidence type="ECO:0000313" key="5">
    <source>
        <dbReference type="EMBL" id="MZS89037.1"/>
    </source>
</evidence>
<dbReference type="EMBL" id="WWVQ01000002">
    <property type="protein sequence ID" value="MZL31843.1"/>
    <property type="molecule type" value="Genomic_DNA"/>
</dbReference>
<dbReference type="eggNOG" id="ENOG5033HPU">
    <property type="taxonomic scope" value="Bacteria"/>
</dbReference>
<dbReference type="RefSeq" id="WP_025578565.1">
    <property type="nucleotide sequence ID" value="NZ_AP031426.1"/>
</dbReference>
<dbReference type="AlphaFoldDB" id="A0A173Z7K4"/>
<accession>A0A173Z7K4</accession>
<proteinExistence type="predicted"/>
<keyword evidence="1" id="KW-0812">Transmembrane</keyword>
<reference evidence="6 8" key="3">
    <citation type="submission" date="2019-07" db="EMBL/GenBank/DDBJ databases">
        <authorList>
            <person name="Chang H.-W."/>
            <person name="Raman A."/>
            <person name="Venkatesh S."/>
            <person name="Gehrig J."/>
        </authorList>
    </citation>
    <scope>NUCLEOTIDE SEQUENCE [LARGE SCALE GENOMIC DNA]</scope>
    <source>
        <strain evidence="6">Blautia_wexlerae_LFYP_14</strain>
    </source>
</reference>
<dbReference type="Proteomes" id="UP000095431">
    <property type="component" value="Unassembled WGS sequence"/>
</dbReference>
<dbReference type="EMBL" id="CABHOF010000032">
    <property type="protein sequence ID" value="VUX64173.1"/>
    <property type="molecule type" value="Genomic_DNA"/>
</dbReference>